<evidence type="ECO:0000313" key="2">
    <source>
        <dbReference type="EMBL" id="MEM5531863.1"/>
    </source>
</evidence>
<keyword evidence="1" id="KW-0472">Membrane</keyword>
<organism evidence="2 3">
    <name type="scientific">Pseudoalteromonas arctica</name>
    <dbReference type="NCBI Taxonomy" id="394751"/>
    <lineage>
        <taxon>Bacteria</taxon>
        <taxon>Pseudomonadati</taxon>
        <taxon>Pseudomonadota</taxon>
        <taxon>Gammaproteobacteria</taxon>
        <taxon>Alteromonadales</taxon>
        <taxon>Pseudoalteromonadaceae</taxon>
        <taxon>Pseudoalteromonas</taxon>
    </lineage>
</organism>
<feature type="transmembrane region" description="Helical" evidence="1">
    <location>
        <begin position="49"/>
        <end position="68"/>
    </location>
</feature>
<name>A0ABU9TDS8_9GAMM</name>
<reference evidence="2 3" key="1">
    <citation type="submission" date="2024-03" db="EMBL/GenBank/DDBJ databases">
        <title>Community enrichment and isolation of bacterial strains for fucoidan degradation.</title>
        <authorList>
            <person name="Sichert A."/>
        </authorList>
    </citation>
    <scope>NUCLEOTIDE SEQUENCE [LARGE SCALE GENOMIC DNA]</scope>
    <source>
        <strain evidence="2 3">AS26</strain>
    </source>
</reference>
<keyword evidence="3" id="KW-1185">Reference proteome</keyword>
<proteinExistence type="predicted"/>
<sequence length="104" mass="12077">MFEFFRLTLLVLGAIPLLVYPFAVIASLMGLGSKPSINIPLFNRIMNKFFLWGVLIYPMVFFGCYWLSDNFVEYDLILASLPMFFLLLLWGSFHFMDAPAKYET</sequence>
<dbReference type="RefSeq" id="WP_029751226.1">
    <property type="nucleotide sequence ID" value="NZ_CANNEU010000006.1"/>
</dbReference>
<accession>A0ABU9TDS8</accession>
<evidence type="ECO:0000256" key="1">
    <source>
        <dbReference type="SAM" id="Phobius"/>
    </source>
</evidence>
<protein>
    <submittedName>
        <fullName evidence="2">Uncharacterized protein</fullName>
    </submittedName>
</protein>
<feature type="transmembrane region" description="Helical" evidence="1">
    <location>
        <begin position="6"/>
        <end position="28"/>
    </location>
</feature>
<dbReference type="Proteomes" id="UP001457661">
    <property type="component" value="Unassembled WGS sequence"/>
</dbReference>
<dbReference type="EMBL" id="JBBMQX010000003">
    <property type="protein sequence ID" value="MEM5531863.1"/>
    <property type="molecule type" value="Genomic_DNA"/>
</dbReference>
<keyword evidence="1" id="KW-0812">Transmembrane</keyword>
<comment type="caution">
    <text evidence="2">The sequence shown here is derived from an EMBL/GenBank/DDBJ whole genome shotgun (WGS) entry which is preliminary data.</text>
</comment>
<keyword evidence="1" id="KW-1133">Transmembrane helix</keyword>
<feature type="transmembrane region" description="Helical" evidence="1">
    <location>
        <begin position="74"/>
        <end position="93"/>
    </location>
</feature>
<evidence type="ECO:0000313" key="3">
    <source>
        <dbReference type="Proteomes" id="UP001457661"/>
    </source>
</evidence>
<gene>
    <name evidence="2" type="ORF">WNY57_05410</name>
</gene>